<dbReference type="EMBL" id="KQ114669">
    <property type="protein sequence ID" value="KMS65104.1"/>
    <property type="molecule type" value="Genomic_DNA"/>
</dbReference>
<sequence length="80" mass="8818">MAGGLPSPNDYMATTGLLPNDQMTLEPWLHPSMVYSEPIDPSPEGDGSLRFRQLTSKESESLELLKRSDDVQALAERSVL</sequence>
<dbReference type="Proteomes" id="UP000035740">
    <property type="component" value="Unassembled WGS sequence"/>
</dbReference>
<reference evidence="1 2" key="1">
    <citation type="journal article" date="2014" name="Nature">
        <title>The genome of the recently domesticated crop plant sugar beet (Beta vulgaris).</title>
        <authorList>
            <person name="Dohm J.C."/>
            <person name="Minoche A.E."/>
            <person name="Holtgrawe D."/>
            <person name="Capella-Gutierrez S."/>
            <person name="Zakrzewski F."/>
            <person name="Tafer H."/>
            <person name="Rupp O."/>
            <person name="Sorensen T.R."/>
            <person name="Stracke R."/>
            <person name="Reinhardt R."/>
            <person name="Goesmann A."/>
            <person name="Kraft T."/>
            <person name="Schulz B."/>
            <person name="Stadler P.F."/>
            <person name="Schmidt T."/>
            <person name="Gabaldon T."/>
            <person name="Lehrach H."/>
            <person name="Weisshaar B."/>
            <person name="Himmelbauer H."/>
        </authorList>
    </citation>
    <scope>NUCLEOTIDE SEQUENCE [LARGE SCALE GENOMIC DNA]</scope>
    <source>
        <tissue evidence="1">Taproot</tissue>
    </source>
</reference>
<keyword evidence="2" id="KW-1185">Reference proteome</keyword>
<accession>A0A0J7YNE4</accession>
<name>A0A0J7YNE4_BETVV</name>
<proteinExistence type="predicted"/>
<evidence type="ECO:0000313" key="2">
    <source>
        <dbReference type="Proteomes" id="UP000035740"/>
    </source>
</evidence>
<dbReference type="AlphaFoldDB" id="A0A0J7YNE4"/>
<feature type="non-terminal residue" evidence="1">
    <location>
        <position position="80"/>
    </location>
</feature>
<protein>
    <submittedName>
        <fullName evidence="1">Uncharacterized protein</fullName>
    </submittedName>
</protein>
<organism evidence="1 2">
    <name type="scientific">Beta vulgaris subsp. vulgaris</name>
    <name type="common">Beet</name>
    <dbReference type="NCBI Taxonomy" id="3555"/>
    <lineage>
        <taxon>Eukaryota</taxon>
        <taxon>Viridiplantae</taxon>
        <taxon>Streptophyta</taxon>
        <taxon>Embryophyta</taxon>
        <taxon>Tracheophyta</taxon>
        <taxon>Spermatophyta</taxon>
        <taxon>Magnoliopsida</taxon>
        <taxon>eudicotyledons</taxon>
        <taxon>Gunneridae</taxon>
        <taxon>Pentapetalae</taxon>
        <taxon>Caryophyllales</taxon>
        <taxon>Chenopodiaceae</taxon>
        <taxon>Betoideae</taxon>
        <taxon>Beta</taxon>
    </lineage>
</organism>
<gene>
    <name evidence="1" type="ORF">BVRB_039410</name>
</gene>
<evidence type="ECO:0000313" key="1">
    <source>
        <dbReference type="EMBL" id="KMS65104.1"/>
    </source>
</evidence>
<dbReference type="Gramene" id="KMS65104">
    <property type="protein sequence ID" value="KMS65104"/>
    <property type="gene ID" value="BVRB_039410"/>
</dbReference>